<evidence type="ECO:0000256" key="2">
    <source>
        <dbReference type="SAM" id="Coils"/>
    </source>
</evidence>
<dbReference type="InterPro" id="IPR028227">
    <property type="entry name" value="UPF0449"/>
</dbReference>
<comment type="similarity">
    <text evidence="1">Belongs to the UPF0449 family.</text>
</comment>
<evidence type="ECO:0000313" key="4">
    <source>
        <dbReference type="EMBL" id="NWW69143.1"/>
    </source>
</evidence>
<evidence type="ECO:0000256" key="1">
    <source>
        <dbReference type="ARBA" id="ARBA00006137"/>
    </source>
</evidence>
<feature type="coiled-coil region" evidence="2">
    <location>
        <begin position="86"/>
        <end position="120"/>
    </location>
</feature>
<dbReference type="Pfam" id="PF15136">
    <property type="entry name" value="UPF0449"/>
    <property type="match status" value="1"/>
</dbReference>
<feature type="non-terminal residue" evidence="4">
    <location>
        <position position="1"/>
    </location>
</feature>
<feature type="non-terminal residue" evidence="4">
    <location>
        <position position="122"/>
    </location>
</feature>
<feature type="region of interest" description="Disordered" evidence="3">
    <location>
        <begin position="1"/>
        <end position="70"/>
    </location>
</feature>
<dbReference type="EMBL" id="VZRS01015801">
    <property type="protein sequence ID" value="NWW69143.1"/>
    <property type="molecule type" value="Genomic_DNA"/>
</dbReference>
<organism evidence="4 5">
    <name type="scientific">Ifrita kowaldi</name>
    <name type="common">blue-capped ifrita</name>
    <dbReference type="NCBI Taxonomy" id="461245"/>
    <lineage>
        <taxon>Eukaryota</taxon>
        <taxon>Metazoa</taxon>
        <taxon>Chordata</taxon>
        <taxon>Craniata</taxon>
        <taxon>Vertebrata</taxon>
        <taxon>Euteleostomi</taxon>
        <taxon>Archelosauria</taxon>
        <taxon>Archosauria</taxon>
        <taxon>Dinosauria</taxon>
        <taxon>Saurischia</taxon>
        <taxon>Theropoda</taxon>
        <taxon>Coelurosauria</taxon>
        <taxon>Aves</taxon>
        <taxon>Neognathae</taxon>
        <taxon>Neoaves</taxon>
        <taxon>Telluraves</taxon>
        <taxon>Australaves</taxon>
        <taxon>Passeriformes</taxon>
        <taxon>Corvoidea</taxon>
        <taxon>Cinclosomatidae</taxon>
        <taxon>Ifrita</taxon>
    </lineage>
</organism>
<dbReference type="AlphaFoldDB" id="A0A7K6Q5Z9"/>
<gene>
    <name evidence="4" type="primary">Cs025</name>
    <name evidence="4" type="ORF">IFRKOW_R04222</name>
</gene>
<dbReference type="Proteomes" id="UP000542689">
    <property type="component" value="Unassembled WGS sequence"/>
</dbReference>
<proteinExistence type="inferred from homology"/>
<keyword evidence="2" id="KW-0175">Coiled coil</keyword>
<dbReference type="PANTHER" id="PTHR34766:SF1">
    <property type="entry name" value="UPF0449 PROTEIN C19ORF25"/>
    <property type="match status" value="1"/>
</dbReference>
<reference evidence="4 5" key="1">
    <citation type="submission" date="2019-09" db="EMBL/GenBank/DDBJ databases">
        <title>Bird 10,000 Genomes (B10K) Project - Family phase.</title>
        <authorList>
            <person name="Zhang G."/>
        </authorList>
    </citation>
    <scope>NUCLEOTIDE SEQUENCE [LARGE SCALE GENOMIC DNA]</scope>
    <source>
        <strain evidence="4">B10K-DU-029-41</strain>
        <tissue evidence="4">Liver</tissue>
    </source>
</reference>
<accession>A0A7K6Q5Z9</accession>
<name>A0A7K6Q5Z9_9CORV</name>
<sequence>MSSKAKRVLPTRPEPPSLEQILADVQGAAPTDPVFVLPPEPPQARGGDRAGRGDTPSPAEPPLRPPGCPEERERLFQQVRSYVGMNQRLHGAREQLRERRRELERVGEALDRRIEEMKQKVL</sequence>
<protein>
    <submittedName>
        <fullName evidence="4">CS025 protein</fullName>
    </submittedName>
</protein>
<keyword evidence="5" id="KW-1185">Reference proteome</keyword>
<comment type="caution">
    <text evidence="4">The sequence shown here is derived from an EMBL/GenBank/DDBJ whole genome shotgun (WGS) entry which is preliminary data.</text>
</comment>
<dbReference type="PANTHER" id="PTHR34766">
    <property type="entry name" value="UPF0449 PROTEIN C19ORF25"/>
    <property type="match status" value="1"/>
</dbReference>
<evidence type="ECO:0000313" key="5">
    <source>
        <dbReference type="Proteomes" id="UP000542689"/>
    </source>
</evidence>
<evidence type="ECO:0000256" key="3">
    <source>
        <dbReference type="SAM" id="MobiDB-lite"/>
    </source>
</evidence>
<feature type="compositionally biased region" description="Pro residues" evidence="3">
    <location>
        <begin position="58"/>
        <end position="68"/>
    </location>
</feature>